<sequence length="198" mass="22380">MAVEGPTLPMEVDRRSIRAVLFDLGGTLIDERDYAGWTELARHLYIEFDPEDLAHAFAEVERETDTPERITQVEFWRRTLERASGREVSIPVAEKFVREWGAKLEGSARPLRLFSDARRCLELLAAEHREMGVVSNSRSEESVRAILTNAGIVHHFACIVSSGTERVAKPSPELFHRAVSRMGVRPDQSLYVGDLAYT</sequence>
<dbReference type="GO" id="GO:0044281">
    <property type="term" value="P:small molecule metabolic process"/>
    <property type="evidence" value="ECO:0007669"/>
    <property type="project" value="UniProtKB-ARBA"/>
</dbReference>
<dbReference type="PANTHER" id="PTHR46470">
    <property type="entry name" value="N-ACYLNEURAMINATE-9-PHOSPHATASE"/>
    <property type="match status" value="1"/>
</dbReference>
<dbReference type="SFLD" id="SFLDG01129">
    <property type="entry name" value="C1.5:_HAD__Beta-PGM__Phosphata"/>
    <property type="match status" value="1"/>
</dbReference>
<comment type="caution">
    <text evidence="4">The sequence shown here is derived from an EMBL/GenBank/DDBJ whole genome shotgun (WGS) entry which is preliminary data.</text>
</comment>
<dbReference type="EC" id="3.-.-.-" evidence="4"/>
<gene>
    <name evidence="4" type="ORF">B1B_10378</name>
</gene>
<dbReference type="InterPro" id="IPR051400">
    <property type="entry name" value="HAD-like_hydrolase"/>
</dbReference>
<dbReference type="InterPro" id="IPR023214">
    <property type="entry name" value="HAD_sf"/>
</dbReference>
<reference evidence="4" key="2">
    <citation type="journal article" date="2014" name="ISME J.">
        <title>Microbial stratification in low pH oxic and suboxic macroscopic growths along an acid mine drainage.</title>
        <authorList>
            <person name="Mendez-Garcia C."/>
            <person name="Mesa V."/>
            <person name="Sprenger R.R."/>
            <person name="Richter M."/>
            <person name="Diez M.S."/>
            <person name="Solano J."/>
            <person name="Bargiela R."/>
            <person name="Golyshina O.V."/>
            <person name="Manteca A."/>
            <person name="Ramos J.L."/>
            <person name="Gallego J.R."/>
            <person name="Llorente I."/>
            <person name="Martins Dos Santos V.A."/>
            <person name="Jensen O.N."/>
            <person name="Pelaez A.I."/>
            <person name="Sanchez J."/>
            <person name="Ferrer M."/>
        </authorList>
    </citation>
    <scope>NUCLEOTIDE SEQUENCE</scope>
</reference>
<comment type="cofactor">
    <cofactor evidence="1">
        <name>Mg(2+)</name>
        <dbReference type="ChEBI" id="CHEBI:18420"/>
    </cofactor>
</comment>
<dbReference type="Gene3D" id="3.40.50.1000">
    <property type="entry name" value="HAD superfamily/HAD-like"/>
    <property type="match status" value="1"/>
</dbReference>
<dbReference type="InterPro" id="IPR006439">
    <property type="entry name" value="HAD-SF_hydro_IA"/>
</dbReference>
<feature type="non-terminal residue" evidence="4">
    <location>
        <position position="198"/>
    </location>
</feature>
<accession>T0ZYA6</accession>
<dbReference type="EMBL" id="AUZY01006800">
    <property type="protein sequence ID" value="EQD53196.1"/>
    <property type="molecule type" value="Genomic_DNA"/>
</dbReference>
<dbReference type="Pfam" id="PF00702">
    <property type="entry name" value="Hydrolase"/>
    <property type="match status" value="1"/>
</dbReference>
<keyword evidence="3" id="KW-0460">Magnesium</keyword>
<evidence type="ECO:0000256" key="2">
    <source>
        <dbReference type="ARBA" id="ARBA00022801"/>
    </source>
</evidence>
<protein>
    <submittedName>
        <fullName evidence="4">Haloacid dehalogenase-like hydrolase domain protein</fullName>
        <ecNumber evidence="4">3.-.-.-</ecNumber>
    </submittedName>
</protein>
<dbReference type="SUPFAM" id="SSF56784">
    <property type="entry name" value="HAD-like"/>
    <property type="match status" value="1"/>
</dbReference>
<dbReference type="InterPro" id="IPR036412">
    <property type="entry name" value="HAD-like_sf"/>
</dbReference>
<dbReference type="SFLD" id="SFLDS00003">
    <property type="entry name" value="Haloacid_Dehalogenase"/>
    <property type="match status" value="1"/>
</dbReference>
<reference evidence="4" key="1">
    <citation type="submission" date="2013-08" db="EMBL/GenBank/DDBJ databases">
        <authorList>
            <person name="Mendez C."/>
            <person name="Richter M."/>
            <person name="Ferrer M."/>
            <person name="Sanchez J."/>
        </authorList>
    </citation>
    <scope>NUCLEOTIDE SEQUENCE</scope>
</reference>
<evidence type="ECO:0000256" key="3">
    <source>
        <dbReference type="ARBA" id="ARBA00022842"/>
    </source>
</evidence>
<dbReference type="PRINTS" id="PR00413">
    <property type="entry name" value="HADHALOGNASE"/>
</dbReference>
<organism evidence="4">
    <name type="scientific">mine drainage metagenome</name>
    <dbReference type="NCBI Taxonomy" id="410659"/>
    <lineage>
        <taxon>unclassified sequences</taxon>
        <taxon>metagenomes</taxon>
        <taxon>ecological metagenomes</taxon>
    </lineage>
</organism>
<proteinExistence type="predicted"/>
<dbReference type="AlphaFoldDB" id="T0ZYA6"/>
<evidence type="ECO:0000313" key="4">
    <source>
        <dbReference type="EMBL" id="EQD53196.1"/>
    </source>
</evidence>
<name>T0ZYA6_9ZZZZ</name>
<evidence type="ECO:0000256" key="1">
    <source>
        <dbReference type="ARBA" id="ARBA00001946"/>
    </source>
</evidence>
<dbReference type="GO" id="GO:0016787">
    <property type="term" value="F:hydrolase activity"/>
    <property type="evidence" value="ECO:0007669"/>
    <property type="project" value="UniProtKB-KW"/>
</dbReference>
<keyword evidence="2 4" id="KW-0378">Hydrolase</keyword>